<feature type="region of interest" description="Disordered" evidence="1">
    <location>
        <begin position="1"/>
        <end position="44"/>
    </location>
</feature>
<dbReference type="PANTHER" id="PTHR34700:SF4">
    <property type="entry name" value="PHAGE-LIKE ELEMENT PBSX PROTEIN XKDP"/>
    <property type="match status" value="1"/>
</dbReference>
<feature type="compositionally biased region" description="Basic and acidic residues" evidence="1">
    <location>
        <begin position="233"/>
        <end position="243"/>
    </location>
</feature>
<evidence type="ECO:0000313" key="4">
    <source>
        <dbReference type="Proteomes" id="UP001198565"/>
    </source>
</evidence>
<accession>A0ABS7QYW6</accession>
<reference evidence="3 4" key="1">
    <citation type="submission" date="2021-08" db="EMBL/GenBank/DDBJ databases">
        <title>Streptomyces sp. PTM05 isolated from lichen.</title>
        <authorList>
            <person name="Somphong A."/>
            <person name="Phongsopitanun W."/>
            <person name="Tanasupawat S."/>
        </authorList>
    </citation>
    <scope>NUCLEOTIDE SEQUENCE [LARGE SCALE GENOMIC DNA]</scope>
    <source>
        <strain evidence="3 4">Ptm05</strain>
    </source>
</reference>
<dbReference type="Proteomes" id="UP001198565">
    <property type="component" value="Unassembled WGS sequence"/>
</dbReference>
<protein>
    <submittedName>
        <fullName evidence="3">LysM peptidoglycan-binding domain-containing protein</fullName>
    </submittedName>
</protein>
<dbReference type="InterPro" id="IPR052196">
    <property type="entry name" value="Bact_Kbp"/>
</dbReference>
<evidence type="ECO:0000259" key="2">
    <source>
        <dbReference type="PROSITE" id="PS51782"/>
    </source>
</evidence>
<dbReference type="InterPro" id="IPR036779">
    <property type="entry name" value="LysM_dom_sf"/>
</dbReference>
<sequence>MTETVATGQSGNSQSAKDASASQPQDTEVTPSTTDSGLATRLYRVRPGDTLESIAESQLHDGSRYQEIYDLNRGKAQADGQKLTSPSNIEPGWVLELPTNGEASQQSALSPGTKGTPVTSSATKGKPVTPKQEAASPPAHVAPLPVVKSERTSEIHEPKAAAPSAAAQPTARNVGKAAAVSSSKPAVVHTGTSSSSPKTDESAKPAGTPTKAGATRRTTKISASPTSQSSRPQDTRNSWREYTVRPGDTLASITAAEVGASPVREREIFELNKDKRQADGSGLTSMTQQLKPGWKLEIPPADECASEVATHLSAAQGEPGTPVSHGAKSMGKHSHWHDHSWY</sequence>
<comment type="caution">
    <text evidence="3">The sequence shown here is derived from an EMBL/GenBank/DDBJ whole genome shotgun (WGS) entry which is preliminary data.</text>
</comment>
<dbReference type="Pfam" id="PF01476">
    <property type="entry name" value="LysM"/>
    <property type="match status" value="2"/>
</dbReference>
<dbReference type="PANTHER" id="PTHR34700">
    <property type="entry name" value="POTASSIUM BINDING PROTEIN KBP"/>
    <property type="match status" value="1"/>
</dbReference>
<feature type="compositionally biased region" description="Low complexity" evidence="1">
    <location>
        <begin position="160"/>
        <end position="188"/>
    </location>
</feature>
<feature type="compositionally biased region" description="Polar residues" evidence="1">
    <location>
        <begin position="101"/>
        <end position="110"/>
    </location>
</feature>
<name>A0ABS7QYW6_9ACTN</name>
<dbReference type="InterPro" id="IPR018392">
    <property type="entry name" value="LysM"/>
</dbReference>
<proteinExistence type="predicted"/>
<dbReference type="EMBL" id="JAINVZ010000013">
    <property type="protein sequence ID" value="MBY8886979.1"/>
    <property type="molecule type" value="Genomic_DNA"/>
</dbReference>
<organism evidence="3 4">
    <name type="scientific">Streptantibioticus parmotrematis</name>
    <dbReference type="NCBI Taxonomy" id="2873249"/>
    <lineage>
        <taxon>Bacteria</taxon>
        <taxon>Bacillati</taxon>
        <taxon>Actinomycetota</taxon>
        <taxon>Actinomycetes</taxon>
        <taxon>Kitasatosporales</taxon>
        <taxon>Streptomycetaceae</taxon>
        <taxon>Streptantibioticus</taxon>
    </lineage>
</organism>
<feature type="compositionally biased region" description="Polar residues" evidence="1">
    <location>
        <begin position="1"/>
        <end position="37"/>
    </location>
</feature>
<feature type="region of interest" description="Disordered" evidence="1">
    <location>
        <begin position="70"/>
        <end position="247"/>
    </location>
</feature>
<evidence type="ECO:0000256" key="1">
    <source>
        <dbReference type="SAM" id="MobiDB-lite"/>
    </source>
</evidence>
<dbReference type="SMART" id="SM00257">
    <property type="entry name" value="LysM"/>
    <property type="match status" value="2"/>
</dbReference>
<feature type="compositionally biased region" description="Polar residues" evidence="1">
    <location>
        <begin position="220"/>
        <end position="232"/>
    </location>
</feature>
<feature type="region of interest" description="Disordered" evidence="1">
    <location>
        <begin position="315"/>
        <end position="342"/>
    </location>
</feature>
<evidence type="ECO:0000313" key="3">
    <source>
        <dbReference type="EMBL" id="MBY8886979.1"/>
    </source>
</evidence>
<dbReference type="RefSeq" id="WP_222979735.1">
    <property type="nucleotide sequence ID" value="NZ_JAINVZ010000013.1"/>
</dbReference>
<dbReference type="CDD" id="cd00118">
    <property type="entry name" value="LysM"/>
    <property type="match status" value="2"/>
</dbReference>
<feature type="domain" description="LysM" evidence="2">
    <location>
        <begin position="41"/>
        <end position="97"/>
    </location>
</feature>
<gene>
    <name evidence="3" type="ORF">K7472_19260</name>
</gene>
<keyword evidence="4" id="KW-1185">Reference proteome</keyword>
<feature type="compositionally biased region" description="Basic and acidic residues" evidence="1">
    <location>
        <begin position="148"/>
        <end position="159"/>
    </location>
</feature>
<dbReference type="Gene3D" id="3.10.350.10">
    <property type="entry name" value="LysM domain"/>
    <property type="match status" value="2"/>
</dbReference>
<dbReference type="PROSITE" id="PS51782">
    <property type="entry name" value="LYSM"/>
    <property type="match status" value="1"/>
</dbReference>